<dbReference type="InterPro" id="IPR036291">
    <property type="entry name" value="NAD(P)-bd_dom_sf"/>
</dbReference>
<protein>
    <recommendedName>
        <fullName evidence="3">RCK N-terminal domain-containing protein</fullName>
    </recommendedName>
</protein>
<dbReference type="RefSeq" id="WP_377946217.1">
    <property type="nucleotide sequence ID" value="NZ_JBHUCX010000102.1"/>
</dbReference>
<organism evidence="1 2">
    <name type="scientific">Alicyclobacillus fodiniaquatilis</name>
    <dbReference type="NCBI Taxonomy" id="1661150"/>
    <lineage>
        <taxon>Bacteria</taxon>
        <taxon>Bacillati</taxon>
        <taxon>Bacillota</taxon>
        <taxon>Bacilli</taxon>
        <taxon>Bacillales</taxon>
        <taxon>Alicyclobacillaceae</taxon>
        <taxon>Alicyclobacillus</taxon>
    </lineage>
</organism>
<dbReference type="SUPFAM" id="SSF51735">
    <property type="entry name" value="NAD(P)-binding Rossmann-fold domains"/>
    <property type="match status" value="1"/>
</dbReference>
<comment type="caution">
    <text evidence="1">The sequence shown here is derived from an EMBL/GenBank/DDBJ whole genome shotgun (WGS) entry which is preliminary data.</text>
</comment>
<evidence type="ECO:0000313" key="1">
    <source>
        <dbReference type="EMBL" id="MFD1678191.1"/>
    </source>
</evidence>
<keyword evidence="2" id="KW-1185">Reference proteome</keyword>
<name>A0ABW4JP05_9BACL</name>
<evidence type="ECO:0000313" key="2">
    <source>
        <dbReference type="Proteomes" id="UP001597079"/>
    </source>
</evidence>
<sequence>MPKLLVATFSADDKAFIEQAINAGVDVRVLNCFEETQAKLRAWYPNHCLNVPAHRSTVKEAVQLSGFDVAVIRATADDFVKSALLTQTLREARVNWVLVIAADPTRVSLYRRCGAHHVILESGAAEIWQEIAPFLSMHVTAS</sequence>
<dbReference type="Proteomes" id="UP001597079">
    <property type="component" value="Unassembled WGS sequence"/>
</dbReference>
<proteinExistence type="predicted"/>
<reference evidence="2" key="1">
    <citation type="journal article" date="2019" name="Int. J. Syst. Evol. Microbiol.">
        <title>The Global Catalogue of Microorganisms (GCM) 10K type strain sequencing project: providing services to taxonomists for standard genome sequencing and annotation.</title>
        <authorList>
            <consortium name="The Broad Institute Genomics Platform"/>
            <consortium name="The Broad Institute Genome Sequencing Center for Infectious Disease"/>
            <person name="Wu L."/>
            <person name="Ma J."/>
        </authorList>
    </citation>
    <scope>NUCLEOTIDE SEQUENCE [LARGE SCALE GENOMIC DNA]</scope>
    <source>
        <strain evidence="2">CGMCC 1.12286</strain>
    </source>
</reference>
<evidence type="ECO:0008006" key="3">
    <source>
        <dbReference type="Google" id="ProtNLM"/>
    </source>
</evidence>
<accession>A0ABW4JP05</accession>
<gene>
    <name evidence="1" type="ORF">ACFSB2_26340</name>
</gene>
<dbReference type="EMBL" id="JBHUCX010000102">
    <property type="protein sequence ID" value="MFD1678191.1"/>
    <property type="molecule type" value="Genomic_DNA"/>
</dbReference>